<dbReference type="AlphaFoldDB" id="A0AAD1VKK4"/>
<name>A0AAD1VKK4_PELCU</name>
<gene>
    <name evidence="1" type="ORF">PECUL_23A025614</name>
</gene>
<feature type="non-terminal residue" evidence="1">
    <location>
        <position position="104"/>
    </location>
</feature>
<reference evidence="1" key="1">
    <citation type="submission" date="2022-03" db="EMBL/GenBank/DDBJ databases">
        <authorList>
            <person name="Alioto T."/>
            <person name="Alioto T."/>
            <person name="Gomez Garrido J."/>
        </authorList>
    </citation>
    <scope>NUCLEOTIDE SEQUENCE</scope>
</reference>
<organism evidence="1 2">
    <name type="scientific">Pelobates cultripes</name>
    <name type="common">Western spadefoot toad</name>
    <dbReference type="NCBI Taxonomy" id="61616"/>
    <lineage>
        <taxon>Eukaryota</taxon>
        <taxon>Metazoa</taxon>
        <taxon>Chordata</taxon>
        <taxon>Craniata</taxon>
        <taxon>Vertebrata</taxon>
        <taxon>Euteleostomi</taxon>
        <taxon>Amphibia</taxon>
        <taxon>Batrachia</taxon>
        <taxon>Anura</taxon>
        <taxon>Pelobatoidea</taxon>
        <taxon>Pelobatidae</taxon>
        <taxon>Pelobates</taxon>
    </lineage>
</organism>
<accession>A0AAD1VKK4</accession>
<dbReference type="EMBL" id="OW240912">
    <property type="protein sequence ID" value="CAH2220910.1"/>
    <property type="molecule type" value="Genomic_DNA"/>
</dbReference>
<evidence type="ECO:0000313" key="2">
    <source>
        <dbReference type="Proteomes" id="UP001295444"/>
    </source>
</evidence>
<keyword evidence="2" id="KW-1185">Reference proteome</keyword>
<evidence type="ECO:0000313" key="1">
    <source>
        <dbReference type="EMBL" id="CAH2220910.1"/>
    </source>
</evidence>
<dbReference type="Proteomes" id="UP001295444">
    <property type="component" value="Chromosome 01"/>
</dbReference>
<protein>
    <submittedName>
        <fullName evidence="1">Uncharacterized protein</fullName>
    </submittedName>
</protein>
<sequence>MAIIRSPPSSSDDLSLKSEQPPCRDAILAPSASCACRHTNSGGVYPALPSCFCGPFGPWCSQGRPRISLAWVRVLKKVLSRLASLELHGHATVRFKRKAPPRLQ</sequence>
<proteinExistence type="predicted"/>